<keyword evidence="2" id="KW-0378">Hydrolase</keyword>
<gene>
    <name evidence="2" type="ordered locus">Bacsa_1234</name>
</gene>
<keyword evidence="2" id="KW-0347">Helicase</keyword>
<sequence>MIDFRKKLGKKEVEKKINPLEIYDELDRRSVTGPLRPVQYKILDEWFKHKQKDKNLIIKLHTGEGKTLIGLLILQSKINQGEGPCAFVCPNIYLSQQVAKEAEKFGIPYCVIESDNSLPNDFIEGKRILIVHVQKIFNGKTIFGINNFSTHIGTIILDDSHACIDSIKDSFTIRIPREKPIYAEILTLFKEDLSDQGEGDFLDICNGDYEALLPIPYWSWIDKKSEITSLLSKHKDDDELMFIWPLIKNNLEDCQAFVTGKGIEILPYNIPIGSFGSFANANQRILMSATTQDDSFFIKGLGFDVNAIKNPLINTEQKWSGEKMILIPSLIDESLDRDLIVSQFAKPNDKMHFGRVAIVPSLRRSEQYYHLGSTITNSKNIFANISDLKAGKTSNTVVIINRYDGIDLPDESCRLLIIDSMPYFNSLVDRYEEQCRINSDVINIRLAQKIEQGLGRSVRGEKDYSVILLIGADLVKFIRSIKTNKYFSSQTRKQIDIGFQIAEMAKDELKADEPSLKVVASLISQAVIKRDEGWKEFYREEMDKIPVLENKNNIYEILELEKKAEIFSMQKNYEDACNQIQAILDKYITEDSEKGWYLQILARYKYFISKTESNRLQKAAFNCNLHLLKPKDGITYKKINIINDSRIHRIKKWIAQYNDYSELMLAVDGILNDFSFGVNAEKFEMALQNIGLLLGFISQRPDKEIRKGPDNLWGGIEHKFILLECKSEVSESRETINKHEVGQMNSHCGWFENEYGKDVYVKRILIIPTNKLSYEADFTHEVEIMNKKKIKQFKNAIKSFVKEFKPYNIHEIEDDKIQDFINANKLNVKDIESLYTESWIRKK</sequence>
<keyword evidence="2" id="KW-0067">ATP-binding</keyword>
<dbReference type="eggNOG" id="COG1199">
    <property type="taxonomic scope" value="Bacteria"/>
</dbReference>
<dbReference type="SMART" id="SM00487">
    <property type="entry name" value="DEXDc"/>
    <property type="match status" value="1"/>
</dbReference>
<feature type="domain" description="Helicase ATP-binding" evidence="1">
    <location>
        <begin position="47"/>
        <end position="309"/>
    </location>
</feature>
<name>F0R6E5_PHOSB</name>
<reference evidence="2 3" key="1">
    <citation type="journal article" date="2011" name="Stand. Genomic Sci.">
        <title>Complete genome sequence of Bacteroides salanitronis type strain (BL78).</title>
        <authorList>
            <person name="Gronow S."/>
            <person name="Held B."/>
            <person name="Lucas S."/>
            <person name="Lapidus A."/>
            <person name="Del Rio T.G."/>
            <person name="Nolan M."/>
            <person name="Tice H."/>
            <person name="Deshpande S."/>
            <person name="Cheng J.F."/>
            <person name="Pitluck S."/>
            <person name="Liolios K."/>
            <person name="Pagani I."/>
            <person name="Ivanova N."/>
            <person name="Mavromatis K."/>
            <person name="Pati A."/>
            <person name="Tapia R."/>
            <person name="Han C."/>
            <person name="Goodwin L."/>
            <person name="Chen A."/>
            <person name="Palaniappan K."/>
            <person name="Land M."/>
            <person name="Hauser L."/>
            <person name="Chang Y.J."/>
            <person name="Jeffries C.D."/>
            <person name="Brambilla E.M."/>
            <person name="Rohde M."/>
            <person name="Goker M."/>
            <person name="Detter J.C."/>
            <person name="Woyke T."/>
            <person name="Bristow J."/>
            <person name="Markowitz V."/>
            <person name="Hugenholtz P."/>
            <person name="Kyrpides N.C."/>
            <person name="Klenk H.P."/>
            <person name="Eisen J.A."/>
        </authorList>
    </citation>
    <scope>NUCLEOTIDE SEQUENCE [LARGE SCALE GENOMIC DNA]</scope>
    <source>
        <strain evidence="2 3">DSM 18170</strain>
    </source>
</reference>
<dbReference type="InterPro" id="IPR006935">
    <property type="entry name" value="Helicase/UvrB_N"/>
</dbReference>
<accession>F0R6E5</accession>
<organism evidence="2 3">
    <name type="scientific">Phocaeicola salanitronis (strain DSM 18170 / JCM 13657 / CCUG 60908 / BL78)</name>
    <name type="common">Bacteroides salanitronis</name>
    <dbReference type="NCBI Taxonomy" id="667015"/>
    <lineage>
        <taxon>Bacteria</taxon>
        <taxon>Pseudomonadati</taxon>
        <taxon>Bacteroidota</taxon>
        <taxon>Bacteroidia</taxon>
        <taxon>Bacteroidales</taxon>
        <taxon>Bacteroidaceae</taxon>
        <taxon>Phocaeicola</taxon>
    </lineage>
</organism>
<dbReference type="SMART" id="SM00491">
    <property type="entry name" value="HELICc2"/>
    <property type="match status" value="1"/>
</dbReference>
<dbReference type="Pfam" id="PF13307">
    <property type="entry name" value="Helicase_C_2"/>
    <property type="match status" value="1"/>
</dbReference>
<keyword evidence="2" id="KW-0547">Nucleotide-binding</keyword>
<dbReference type="GO" id="GO:0006139">
    <property type="term" value="P:nucleobase-containing compound metabolic process"/>
    <property type="evidence" value="ECO:0007669"/>
    <property type="project" value="InterPro"/>
</dbReference>
<protein>
    <submittedName>
        <fullName evidence="2">DEAD-like helicase</fullName>
    </submittedName>
</protein>
<dbReference type="InterPro" id="IPR014001">
    <property type="entry name" value="Helicase_ATP-bd"/>
</dbReference>
<dbReference type="GO" id="GO:0016818">
    <property type="term" value="F:hydrolase activity, acting on acid anhydrides, in phosphorus-containing anhydrides"/>
    <property type="evidence" value="ECO:0007669"/>
    <property type="project" value="InterPro"/>
</dbReference>
<dbReference type="GO" id="GO:0005524">
    <property type="term" value="F:ATP binding"/>
    <property type="evidence" value="ECO:0007669"/>
    <property type="project" value="InterPro"/>
</dbReference>
<dbReference type="PROSITE" id="PS51192">
    <property type="entry name" value="HELICASE_ATP_BIND_1"/>
    <property type="match status" value="1"/>
</dbReference>
<dbReference type="KEGG" id="bsa:Bacsa_1234"/>
<dbReference type="Proteomes" id="UP000007486">
    <property type="component" value="Chromosome"/>
</dbReference>
<dbReference type="SUPFAM" id="SSF52540">
    <property type="entry name" value="P-loop containing nucleoside triphosphate hydrolases"/>
    <property type="match status" value="2"/>
</dbReference>
<dbReference type="InterPro" id="IPR027417">
    <property type="entry name" value="P-loop_NTPase"/>
</dbReference>
<dbReference type="Gene3D" id="3.40.50.300">
    <property type="entry name" value="P-loop containing nucleotide triphosphate hydrolases"/>
    <property type="match status" value="2"/>
</dbReference>
<keyword evidence="3" id="KW-1185">Reference proteome</keyword>
<evidence type="ECO:0000313" key="2">
    <source>
        <dbReference type="EMBL" id="ADY35809.1"/>
    </source>
</evidence>
<dbReference type="AlphaFoldDB" id="F0R6E5"/>
<dbReference type="OrthoDB" id="366844at2"/>
<evidence type="ECO:0000313" key="3">
    <source>
        <dbReference type="Proteomes" id="UP000007486"/>
    </source>
</evidence>
<evidence type="ECO:0000259" key="1">
    <source>
        <dbReference type="PROSITE" id="PS51192"/>
    </source>
</evidence>
<dbReference type="GO" id="GO:0004386">
    <property type="term" value="F:helicase activity"/>
    <property type="evidence" value="ECO:0007669"/>
    <property type="project" value="UniProtKB-KW"/>
</dbReference>
<dbReference type="STRING" id="667015.Bacsa_1234"/>
<dbReference type="RefSeq" id="WP_013617244.1">
    <property type="nucleotide sequence ID" value="NC_015164.1"/>
</dbReference>
<dbReference type="HOGENOM" id="CLU_017774_0_0_10"/>
<dbReference type="EMBL" id="CP002530">
    <property type="protein sequence ID" value="ADY35809.1"/>
    <property type="molecule type" value="Genomic_DNA"/>
</dbReference>
<dbReference type="eggNOG" id="COG1061">
    <property type="taxonomic scope" value="Bacteria"/>
</dbReference>
<dbReference type="InterPro" id="IPR006555">
    <property type="entry name" value="ATP-dep_Helicase_C"/>
</dbReference>
<proteinExistence type="predicted"/>
<dbReference type="GO" id="GO:0003677">
    <property type="term" value="F:DNA binding"/>
    <property type="evidence" value="ECO:0007669"/>
    <property type="project" value="InterPro"/>
</dbReference>
<dbReference type="Pfam" id="PF04851">
    <property type="entry name" value="ResIII"/>
    <property type="match status" value="1"/>
</dbReference>